<evidence type="ECO:0000313" key="2">
    <source>
        <dbReference type="Proteomes" id="UP001151760"/>
    </source>
</evidence>
<gene>
    <name evidence="1" type="ORF">Tco_1016805</name>
</gene>
<protein>
    <recommendedName>
        <fullName evidence="3">Reverse transcriptase domain-containing protein</fullName>
    </recommendedName>
</protein>
<dbReference type="EMBL" id="BQNB010017623">
    <property type="protein sequence ID" value="GJT65325.1"/>
    <property type="molecule type" value="Genomic_DNA"/>
</dbReference>
<keyword evidence="2" id="KW-1185">Reference proteome</keyword>
<reference evidence="1" key="2">
    <citation type="submission" date="2022-01" db="EMBL/GenBank/DDBJ databases">
        <authorList>
            <person name="Yamashiro T."/>
            <person name="Shiraishi A."/>
            <person name="Satake H."/>
            <person name="Nakayama K."/>
        </authorList>
    </citation>
    <scope>NUCLEOTIDE SEQUENCE</scope>
</reference>
<comment type="caution">
    <text evidence="1">The sequence shown here is derived from an EMBL/GenBank/DDBJ whole genome shotgun (WGS) entry which is preliminary data.</text>
</comment>
<reference evidence="1" key="1">
    <citation type="journal article" date="2022" name="Int. J. Mol. Sci.">
        <title>Draft Genome of Tanacetum Coccineum: Genomic Comparison of Closely Related Tanacetum-Family Plants.</title>
        <authorList>
            <person name="Yamashiro T."/>
            <person name="Shiraishi A."/>
            <person name="Nakayama K."/>
            <person name="Satake H."/>
        </authorList>
    </citation>
    <scope>NUCLEOTIDE SEQUENCE</scope>
</reference>
<proteinExistence type="predicted"/>
<dbReference type="Proteomes" id="UP001151760">
    <property type="component" value="Unassembled WGS sequence"/>
</dbReference>
<evidence type="ECO:0000313" key="1">
    <source>
        <dbReference type="EMBL" id="GJT65325.1"/>
    </source>
</evidence>
<accession>A0ABQ5FQW3</accession>
<organism evidence="1 2">
    <name type="scientific">Tanacetum coccineum</name>
    <dbReference type="NCBI Taxonomy" id="301880"/>
    <lineage>
        <taxon>Eukaryota</taxon>
        <taxon>Viridiplantae</taxon>
        <taxon>Streptophyta</taxon>
        <taxon>Embryophyta</taxon>
        <taxon>Tracheophyta</taxon>
        <taxon>Spermatophyta</taxon>
        <taxon>Magnoliopsida</taxon>
        <taxon>eudicotyledons</taxon>
        <taxon>Gunneridae</taxon>
        <taxon>Pentapetalae</taxon>
        <taxon>asterids</taxon>
        <taxon>campanulids</taxon>
        <taxon>Asterales</taxon>
        <taxon>Asteraceae</taxon>
        <taxon>Asteroideae</taxon>
        <taxon>Anthemideae</taxon>
        <taxon>Anthemidinae</taxon>
        <taxon>Tanacetum</taxon>
    </lineage>
</organism>
<sequence>MTTAKTSFEFRVDIVLIRRQSRSPLYDLARWKCEELSEQLQEFARRSYTRRFQDVKLAKIYIDEIIARNEILLVQETTDKVVLIKEKLKAARDRQKSYADNSHKPLEFEVGNRELLKVTSVALGLDNQSIERVRLNAIGFVLDFVEFISFTFGDKEMILVIEAVLITGAVSIADNTGISTSTVDYLCFPSDVSARGGMDGWKGVGWRGRGWTENIVEKRESGKCGSDMWVGIRERVCGMIGGGRNGGIFGNRWDNEYGLELGMGMVCNRYLSIDYDFIIEFDL</sequence>
<evidence type="ECO:0008006" key="3">
    <source>
        <dbReference type="Google" id="ProtNLM"/>
    </source>
</evidence>
<name>A0ABQ5FQW3_9ASTR</name>